<dbReference type="Gene3D" id="3.50.50.60">
    <property type="entry name" value="FAD/NAD(P)-binding domain"/>
    <property type="match status" value="1"/>
</dbReference>
<evidence type="ECO:0000256" key="4">
    <source>
        <dbReference type="ARBA" id="ARBA00023002"/>
    </source>
</evidence>
<dbReference type="AlphaFoldDB" id="A0A433SFH2"/>
<dbReference type="SUPFAM" id="SSF56425">
    <property type="entry name" value="Succinate dehydrogenase/fumarate reductase flavoprotein, catalytic domain"/>
    <property type="match status" value="1"/>
</dbReference>
<evidence type="ECO:0000313" key="7">
    <source>
        <dbReference type="Proteomes" id="UP000286947"/>
    </source>
</evidence>
<comment type="caution">
    <text evidence="6">The sequence shown here is derived from an EMBL/GenBank/DDBJ whole genome shotgun (WGS) entry which is preliminary data.</text>
</comment>
<dbReference type="OrthoDB" id="9813348at2"/>
<accession>A0A433SFH2</accession>
<sequence>MPVKPASQAEFEIHVPLLVIGAGACGLVAALSAARSGVAALVLERDATPMGSTSLSAGLIPAANTRLQREKGIADSAEQFAADLRAKAHDLNDPVIVQRIAEMSGPTMDWLIDDEGLDFHLVEGFRYPGHSQLRMHGPKSQAGADLEGMLLSAATKAGVDILTEASVQDLYVHDDGRVAGVGFSRPDGSVELVGCDAVILACNGFGGNPEKVRQYIPEMAQAQYCGHESNTGDALDWGVALGAATKDLGAYQGHGSVASPHSVPLTWAVIAQGGIQVNINGERFANEMRGYSEHAQEVLKQPEQLAWDIYDACAEIPALAFYDYQQIVSLGGIRHADSVEELAQVTGLPLDALRKTLADVAGYARGEKQDPLGRDFTTNPPLAAPYRAARVTGALFHTQGGLVIDTQARVLREGGEPLPNLYAGGGAARGLCGPAAFGYLSGNGLLSAVVLGRIAGLAAAQQIEEEAA</sequence>
<protein>
    <submittedName>
        <fullName evidence="6">Fumarate reductase flavoprotein subunit</fullName>
        <ecNumber evidence="6">1.3.5.4</ecNumber>
    </submittedName>
</protein>
<evidence type="ECO:0000313" key="6">
    <source>
        <dbReference type="EMBL" id="RUS67485.1"/>
    </source>
</evidence>
<dbReference type="Gene3D" id="3.90.700.10">
    <property type="entry name" value="Succinate dehydrogenase/fumarate reductase flavoprotein, catalytic domain"/>
    <property type="match status" value="1"/>
</dbReference>
<organism evidence="6 7">
    <name type="scientific">Saezia sanguinis</name>
    <dbReference type="NCBI Taxonomy" id="1965230"/>
    <lineage>
        <taxon>Bacteria</taxon>
        <taxon>Pseudomonadati</taxon>
        <taxon>Pseudomonadota</taxon>
        <taxon>Betaproteobacteria</taxon>
        <taxon>Burkholderiales</taxon>
        <taxon>Saeziaceae</taxon>
        <taxon>Saezia</taxon>
    </lineage>
</organism>
<dbReference type="GO" id="GO:0016491">
    <property type="term" value="F:oxidoreductase activity"/>
    <property type="evidence" value="ECO:0007669"/>
    <property type="project" value="UniProtKB-KW"/>
</dbReference>
<dbReference type="InterPro" id="IPR050315">
    <property type="entry name" value="FAD-oxidoreductase_2"/>
</dbReference>
<keyword evidence="4 6" id="KW-0560">Oxidoreductase</keyword>
<dbReference type="EC" id="1.3.5.4" evidence="6"/>
<keyword evidence="3" id="KW-0274">FAD</keyword>
<dbReference type="Proteomes" id="UP000286947">
    <property type="component" value="Unassembled WGS sequence"/>
</dbReference>
<dbReference type="PRINTS" id="PR00411">
    <property type="entry name" value="PNDRDTASEI"/>
</dbReference>
<dbReference type="PANTHER" id="PTHR43400:SF7">
    <property type="entry name" value="FAD-DEPENDENT OXIDOREDUCTASE 2 FAD BINDING DOMAIN-CONTAINING PROTEIN"/>
    <property type="match status" value="1"/>
</dbReference>
<dbReference type="PROSITE" id="PS51257">
    <property type="entry name" value="PROKAR_LIPOPROTEIN"/>
    <property type="match status" value="1"/>
</dbReference>
<comment type="cofactor">
    <cofactor evidence="1">
        <name>FAD</name>
        <dbReference type="ChEBI" id="CHEBI:57692"/>
    </cofactor>
</comment>
<dbReference type="RefSeq" id="WP_126979545.1">
    <property type="nucleotide sequence ID" value="NZ_PQSP01000002.1"/>
</dbReference>
<proteinExistence type="predicted"/>
<name>A0A433SFH2_9BURK</name>
<evidence type="ECO:0000256" key="2">
    <source>
        <dbReference type="ARBA" id="ARBA00022630"/>
    </source>
</evidence>
<dbReference type="SUPFAM" id="SSF51905">
    <property type="entry name" value="FAD/NAD(P)-binding domain"/>
    <property type="match status" value="1"/>
</dbReference>
<feature type="domain" description="FAD-dependent oxidoreductase 2 FAD-binding" evidence="5">
    <location>
        <begin position="18"/>
        <end position="435"/>
    </location>
</feature>
<keyword evidence="2" id="KW-0285">Flavoprotein</keyword>
<dbReference type="Pfam" id="PF00890">
    <property type="entry name" value="FAD_binding_2"/>
    <property type="match status" value="1"/>
</dbReference>
<dbReference type="InterPro" id="IPR036188">
    <property type="entry name" value="FAD/NAD-bd_sf"/>
</dbReference>
<evidence type="ECO:0000256" key="1">
    <source>
        <dbReference type="ARBA" id="ARBA00001974"/>
    </source>
</evidence>
<keyword evidence="7" id="KW-1185">Reference proteome</keyword>
<dbReference type="InterPro" id="IPR003953">
    <property type="entry name" value="FAD-dep_OxRdtase_2_FAD-bd"/>
</dbReference>
<dbReference type="PANTHER" id="PTHR43400">
    <property type="entry name" value="FUMARATE REDUCTASE"/>
    <property type="match status" value="1"/>
</dbReference>
<evidence type="ECO:0000259" key="5">
    <source>
        <dbReference type="Pfam" id="PF00890"/>
    </source>
</evidence>
<evidence type="ECO:0000256" key="3">
    <source>
        <dbReference type="ARBA" id="ARBA00022827"/>
    </source>
</evidence>
<dbReference type="EMBL" id="PQSP01000002">
    <property type="protein sequence ID" value="RUS67485.1"/>
    <property type="molecule type" value="Genomic_DNA"/>
</dbReference>
<gene>
    <name evidence="6" type="primary">ifcA</name>
    <name evidence="6" type="ORF">CUZ56_01432</name>
</gene>
<dbReference type="InterPro" id="IPR027477">
    <property type="entry name" value="Succ_DH/fumarate_Rdtase_cat_sf"/>
</dbReference>
<reference evidence="6 7" key="1">
    <citation type="submission" date="2018-01" db="EMBL/GenBank/DDBJ databases">
        <title>Saezia sanguinis gen. nov., sp. nov., in the order Burkholderiales isolated from human blood.</title>
        <authorList>
            <person name="Medina-Pascual M.J."/>
            <person name="Valdezate S."/>
            <person name="Monzon S."/>
            <person name="Cuesta I."/>
            <person name="Carrasco G."/>
            <person name="Villalon P."/>
            <person name="Saez-Nieto J.A."/>
        </authorList>
    </citation>
    <scope>NUCLEOTIDE SEQUENCE [LARGE SCALE GENOMIC DNA]</scope>
    <source>
        <strain evidence="6 7">CNM695-12</strain>
    </source>
</reference>